<sequence>MKSNITQKQASVYLSTYAGGGSESLDPFIGDPCLVCAADSDAWLGKGSFRVGAIDNPKAPVLFVENRTGDNRFHYVLMDPSDPALRRSLEIWMRKRCFVVVVRAAGGVAVSGCSLADDGIQIIERLLSQSQKPKSKMYKRFVQSALEHQALEQYARTQLQKEVGLTCTPAVEVQVLTNGAIRRSDESDPAHPFVRGSSGSEAGSPRQPGAQTLRPLVPLGMVHKARDFADMSSSAAKMNPEAPVLTGTIDVKRFVEASRTDGCFGFGNFKVGDRLVLSFRMQSGSAQVYWLADSADPEVWRTIDNMKKCGEVGFMLTQGKEAVFVPWKLEGQSDVISTFRAGCLSHPDGLSDAAAYLAGSGFVEKQATSDVPGIPLSYVQVNLLFTPTAEMINDALSAIAGSAPARHDTSVFPDFASAGHTLH</sequence>
<reference evidence="2 3" key="1">
    <citation type="journal article" date="2018" name="Int. J. Syst. Evol. Microbiol.">
        <title>Paraburkholderia azotifigens sp. nov., a nitrogen-fixing bacterium isolated from paddy soil.</title>
        <authorList>
            <person name="Choi G.M."/>
            <person name="Im W.T."/>
        </authorList>
    </citation>
    <scope>NUCLEOTIDE SEQUENCE [LARGE SCALE GENOMIC DNA]</scope>
    <source>
        <strain evidence="2 3">NF 2-5-3</strain>
    </source>
</reference>
<evidence type="ECO:0000313" key="3">
    <source>
        <dbReference type="Proteomes" id="UP000321776"/>
    </source>
</evidence>
<comment type="caution">
    <text evidence="2">The sequence shown here is derived from an EMBL/GenBank/DDBJ whole genome shotgun (WGS) entry which is preliminary data.</text>
</comment>
<name>A0A5C6V2Q1_9BURK</name>
<accession>A0A5C6V2Q1</accession>
<dbReference type="AlphaFoldDB" id="A0A5C6V2Q1"/>
<organism evidence="2 3">
    <name type="scientific">Paraburkholderia azotifigens</name>
    <dbReference type="NCBI Taxonomy" id="2057004"/>
    <lineage>
        <taxon>Bacteria</taxon>
        <taxon>Pseudomonadati</taxon>
        <taxon>Pseudomonadota</taxon>
        <taxon>Betaproteobacteria</taxon>
        <taxon>Burkholderiales</taxon>
        <taxon>Burkholderiaceae</taxon>
        <taxon>Paraburkholderia</taxon>
    </lineage>
</organism>
<protein>
    <submittedName>
        <fullName evidence="2">Uncharacterized protein</fullName>
    </submittedName>
</protein>
<dbReference type="EMBL" id="VOQS01000005">
    <property type="protein sequence ID" value="TXC79120.1"/>
    <property type="molecule type" value="Genomic_DNA"/>
</dbReference>
<dbReference type="RefSeq" id="WP_147236938.1">
    <property type="nucleotide sequence ID" value="NZ_VOQS01000005.1"/>
</dbReference>
<dbReference type="Proteomes" id="UP000321776">
    <property type="component" value="Unassembled WGS sequence"/>
</dbReference>
<gene>
    <name evidence="2" type="ORF">FRZ40_32390</name>
</gene>
<proteinExistence type="predicted"/>
<evidence type="ECO:0000313" key="2">
    <source>
        <dbReference type="EMBL" id="TXC79120.1"/>
    </source>
</evidence>
<feature type="region of interest" description="Disordered" evidence="1">
    <location>
        <begin position="181"/>
        <end position="212"/>
    </location>
</feature>
<evidence type="ECO:0000256" key="1">
    <source>
        <dbReference type="SAM" id="MobiDB-lite"/>
    </source>
</evidence>